<comment type="catalytic activity">
    <reaction evidence="1">
        <text>ATP + protein L-histidine = ADP + protein N-phospho-L-histidine.</text>
        <dbReference type="EC" id="2.7.13.3"/>
    </reaction>
</comment>
<evidence type="ECO:0000313" key="7">
    <source>
        <dbReference type="EMBL" id="MBO0949654.1"/>
    </source>
</evidence>
<dbReference type="EMBL" id="JAFMYW010000003">
    <property type="protein sequence ID" value="MBO0949654.1"/>
    <property type="molecule type" value="Genomic_DNA"/>
</dbReference>
<evidence type="ECO:0000256" key="5">
    <source>
        <dbReference type="ARBA" id="ARBA00022777"/>
    </source>
</evidence>
<dbReference type="InterPro" id="IPR052162">
    <property type="entry name" value="Sensor_kinase/Photoreceptor"/>
</dbReference>
<dbReference type="Proteomes" id="UP000664628">
    <property type="component" value="Unassembled WGS sequence"/>
</dbReference>
<keyword evidence="3" id="KW-0597">Phosphoprotein</keyword>
<evidence type="ECO:0000313" key="8">
    <source>
        <dbReference type="Proteomes" id="UP000664628"/>
    </source>
</evidence>
<dbReference type="Gene3D" id="1.10.287.130">
    <property type="match status" value="1"/>
</dbReference>
<dbReference type="SUPFAM" id="SSF47384">
    <property type="entry name" value="Homodimeric domain of signal transducing histidine kinase"/>
    <property type="match status" value="1"/>
</dbReference>
<dbReference type="InterPro" id="IPR036890">
    <property type="entry name" value="HATPase_C_sf"/>
</dbReference>
<dbReference type="InterPro" id="IPR013656">
    <property type="entry name" value="PAS_4"/>
</dbReference>
<dbReference type="InterPro" id="IPR005467">
    <property type="entry name" value="His_kinase_dom"/>
</dbReference>
<accession>A0ABS3JI19</accession>
<dbReference type="InterPro" id="IPR035965">
    <property type="entry name" value="PAS-like_dom_sf"/>
</dbReference>
<name>A0ABS3JI19_9BACT</name>
<keyword evidence="4" id="KW-0808">Transferase</keyword>
<evidence type="ECO:0000256" key="4">
    <source>
        <dbReference type="ARBA" id="ARBA00022679"/>
    </source>
</evidence>
<protein>
    <recommendedName>
        <fullName evidence="2">histidine kinase</fullName>
        <ecNumber evidence="2">2.7.13.3</ecNumber>
    </recommendedName>
</protein>
<dbReference type="Pfam" id="PF02518">
    <property type="entry name" value="HATPase_c"/>
    <property type="match status" value="1"/>
</dbReference>
<dbReference type="EC" id="2.7.13.3" evidence="2"/>
<dbReference type="SUPFAM" id="SSF55874">
    <property type="entry name" value="ATPase domain of HSP90 chaperone/DNA topoisomerase II/histidine kinase"/>
    <property type="match status" value="1"/>
</dbReference>
<dbReference type="CDD" id="cd00082">
    <property type="entry name" value="HisKA"/>
    <property type="match status" value="1"/>
</dbReference>
<dbReference type="Pfam" id="PF13426">
    <property type="entry name" value="PAS_9"/>
    <property type="match status" value="2"/>
</dbReference>
<evidence type="ECO:0000256" key="1">
    <source>
        <dbReference type="ARBA" id="ARBA00000085"/>
    </source>
</evidence>
<dbReference type="PANTHER" id="PTHR43304">
    <property type="entry name" value="PHYTOCHROME-LIKE PROTEIN CPH1"/>
    <property type="match status" value="1"/>
</dbReference>
<evidence type="ECO:0000259" key="6">
    <source>
        <dbReference type="PROSITE" id="PS50109"/>
    </source>
</evidence>
<organism evidence="7 8">
    <name type="scientific">Fibrella forsythiae</name>
    <dbReference type="NCBI Taxonomy" id="2817061"/>
    <lineage>
        <taxon>Bacteria</taxon>
        <taxon>Pseudomonadati</taxon>
        <taxon>Bacteroidota</taxon>
        <taxon>Cytophagia</taxon>
        <taxon>Cytophagales</taxon>
        <taxon>Spirosomataceae</taxon>
        <taxon>Fibrella</taxon>
    </lineage>
</organism>
<dbReference type="InterPro" id="IPR036097">
    <property type="entry name" value="HisK_dim/P_sf"/>
</dbReference>
<proteinExistence type="predicted"/>
<dbReference type="SMART" id="SM00091">
    <property type="entry name" value="PAS"/>
    <property type="match status" value="4"/>
</dbReference>
<evidence type="ECO:0000256" key="3">
    <source>
        <dbReference type="ARBA" id="ARBA00022553"/>
    </source>
</evidence>
<reference evidence="7 8" key="1">
    <citation type="submission" date="2021-03" db="EMBL/GenBank/DDBJ databases">
        <title>Fibrella sp. HMF5405 genome sequencing and assembly.</title>
        <authorList>
            <person name="Kang H."/>
            <person name="Kim H."/>
            <person name="Bae S."/>
            <person name="Joh K."/>
        </authorList>
    </citation>
    <scope>NUCLEOTIDE SEQUENCE [LARGE SCALE GENOMIC DNA]</scope>
    <source>
        <strain evidence="7 8">HMF5405</strain>
    </source>
</reference>
<dbReference type="Gene3D" id="3.30.450.20">
    <property type="entry name" value="PAS domain"/>
    <property type="match status" value="4"/>
</dbReference>
<dbReference type="Pfam" id="PF08448">
    <property type="entry name" value="PAS_4"/>
    <property type="match status" value="1"/>
</dbReference>
<dbReference type="InterPro" id="IPR004358">
    <property type="entry name" value="Sig_transdc_His_kin-like_C"/>
</dbReference>
<dbReference type="InterPro" id="IPR003594">
    <property type="entry name" value="HATPase_dom"/>
</dbReference>
<evidence type="ECO:0000256" key="2">
    <source>
        <dbReference type="ARBA" id="ARBA00012438"/>
    </source>
</evidence>
<dbReference type="PANTHER" id="PTHR43304:SF1">
    <property type="entry name" value="PAC DOMAIN-CONTAINING PROTEIN"/>
    <property type="match status" value="1"/>
</dbReference>
<dbReference type="InterPro" id="IPR000014">
    <property type="entry name" value="PAS"/>
</dbReference>
<feature type="domain" description="Histidine kinase" evidence="6">
    <location>
        <begin position="530"/>
        <end position="757"/>
    </location>
</feature>
<dbReference type="RefSeq" id="WP_207329600.1">
    <property type="nucleotide sequence ID" value="NZ_JAFMYW010000003.1"/>
</dbReference>
<comment type="caution">
    <text evidence="7">The sequence shown here is derived from an EMBL/GenBank/DDBJ whole genome shotgun (WGS) entry which is preliminary data.</text>
</comment>
<dbReference type="InterPro" id="IPR003661">
    <property type="entry name" value="HisK_dim/P_dom"/>
</dbReference>
<dbReference type="SUPFAM" id="SSF55785">
    <property type="entry name" value="PYP-like sensor domain (PAS domain)"/>
    <property type="match status" value="4"/>
</dbReference>
<dbReference type="PROSITE" id="PS50109">
    <property type="entry name" value="HIS_KIN"/>
    <property type="match status" value="1"/>
</dbReference>
<dbReference type="Gene3D" id="3.30.565.10">
    <property type="entry name" value="Histidine kinase-like ATPase, C-terminal domain"/>
    <property type="match status" value="1"/>
</dbReference>
<dbReference type="SMART" id="SM00387">
    <property type="entry name" value="HATPase_c"/>
    <property type="match status" value="1"/>
</dbReference>
<dbReference type="NCBIfam" id="TIGR00229">
    <property type="entry name" value="sensory_box"/>
    <property type="match status" value="1"/>
</dbReference>
<sequence>MITHFPTTGASDLLLGILDGSPNGIVAYQPIRNEAGIIIDYETVYYNAQARMLLGYTDTDFRQGTLFQRFPAARALETAYMPLIQNNQPFIHESYFKRAGRWVQTQARRLGDGFFLIFSDITTRKEAEVSLIHRNQLLDGVINTFLSGITAFEPIMNDAGEVIDFRVTLVNDGALLLLGGGYTREQLLGNTLIQLYPETQEQGMFHHYLAVYRTGQSIRTSHFYPVPQKWIDLSIQKTETGLLVTYNDITEQKQAEQQLQQSANMLQNVLDGVQSGVISCKSVRDEKGHIIDFEVLSTNQQVCLIMQQPAEHLIGQRMLSLFPTKRKNGLFDRYVIVVETGEKQQIEQEFREDGLNAWFDITAIRQGDGLVLTLLDISERKQAQLDLARQKDQLTAIFESSPNGIIAMRAIRDDSGQPIDFLMEKANSTTTVMTGHTPDQIVGTRLLTTFPGNADGGFLAIYQRVVTTGQPEQATQYYRDEKGLEAWFNVSAVRQGSDNVVVTFSDVTTAQRTQQQLRESNESLEQFAGVASHDLQEPLRKVQSFGNLLSQQFGPQLGESGQDLIQRMQSAADRMSILIRDLLAYSRLTNLPDISNSLDLNVLVSEVLIDLETRVADKKAVIDISTLPTLRANNLTIRQLIQNLIGNALKFSRPGVRPHIRISAEKVRGKQLPASLPTPQASSYWAIRVADNGIGFDDQYKDRIFGAFQRLHSRNSVYPGTGIGLAIVKKVVEQHNGGIEARGQVGEGATFTVYLPA</sequence>
<keyword evidence="5" id="KW-0418">Kinase</keyword>
<keyword evidence="8" id="KW-1185">Reference proteome</keyword>
<dbReference type="PRINTS" id="PR00344">
    <property type="entry name" value="BCTRLSENSOR"/>
</dbReference>
<dbReference type="SMART" id="SM00388">
    <property type="entry name" value="HisKA"/>
    <property type="match status" value="1"/>
</dbReference>
<dbReference type="Pfam" id="PF00512">
    <property type="entry name" value="HisKA"/>
    <property type="match status" value="1"/>
</dbReference>
<gene>
    <name evidence="7" type="ORF">J2I46_13740</name>
</gene>